<feature type="domain" description="Acetophenone carboxylase-like C-terminal" evidence="3">
    <location>
        <begin position="110"/>
        <end position="252"/>
    </location>
</feature>
<dbReference type="Proteomes" id="UP001174909">
    <property type="component" value="Unassembled WGS sequence"/>
</dbReference>
<evidence type="ECO:0000313" key="5">
    <source>
        <dbReference type="Proteomes" id="UP001174909"/>
    </source>
</evidence>
<reference evidence="4" key="1">
    <citation type="submission" date="2023-03" db="EMBL/GenBank/DDBJ databases">
        <authorList>
            <person name="Steffen K."/>
            <person name="Cardenas P."/>
        </authorList>
    </citation>
    <scope>NUCLEOTIDE SEQUENCE</scope>
</reference>
<dbReference type="AlphaFoldDB" id="A0AA35QRP0"/>
<dbReference type="Pfam" id="PF01968">
    <property type="entry name" value="Hydantoinase_A"/>
    <property type="match status" value="1"/>
</dbReference>
<evidence type="ECO:0000313" key="4">
    <source>
        <dbReference type="EMBL" id="CAI7988943.1"/>
    </source>
</evidence>
<dbReference type="PANTHER" id="PTHR11365:SF23">
    <property type="entry name" value="HYPOTHETICAL 5-OXOPROLINASE (EUROFUNG)-RELATED"/>
    <property type="match status" value="1"/>
</dbReference>
<evidence type="ECO:0000256" key="1">
    <source>
        <dbReference type="SAM" id="MobiDB-lite"/>
    </source>
</evidence>
<name>A0AA35QRP0_GEOBA</name>
<dbReference type="EMBL" id="CASHTH010000012">
    <property type="protein sequence ID" value="CAI7988943.1"/>
    <property type="molecule type" value="Genomic_DNA"/>
</dbReference>
<sequence>MEEAIKAVSSQRGYDIREFTLVAFGGAGPMHAGRLALDLGIPTLLVPLTPGVNSALGLLMSDVKHDHMRSKLAPMQELQPGDINACSISSRSRHGRSSTKRASRTRTSADAVLDLRYAGQGYELTVPCPMPPLKPDDMELVQQRFHEVHEQAHGHKAESEPVELVSVRLVSEGRVPQTRLSPFAPTGKSVADARTGERRIFFGRELGIQDTPIYDRDRLEPGHELAGPAVVEQMDTTTVIHPEQQARVDDYKNLIITAKG</sequence>
<dbReference type="InterPro" id="IPR045079">
    <property type="entry name" value="Oxoprolinase-like"/>
</dbReference>
<evidence type="ECO:0000259" key="3">
    <source>
        <dbReference type="Pfam" id="PF19278"/>
    </source>
</evidence>
<accession>A0AA35QRP0</accession>
<dbReference type="GO" id="GO:0006749">
    <property type="term" value="P:glutathione metabolic process"/>
    <property type="evidence" value="ECO:0007669"/>
    <property type="project" value="TreeGrafter"/>
</dbReference>
<dbReference type="GO" id="GO:0005829">
    <property type="term" value="C:cytosol"/>
    <property type="evidence" value="ECO:0007669"/>
    <property type="project" value="TreeGrafter"/>
</dbReference>
<protein>
    <submittedName>
        <fullName evidence="4">D-/L-hydantoinase subunit A</fullName>
    </submittedName>
</protein>
<dbReference type="InterPro" id="IPR049517">
    <property type="entry name" value="ACX-like_C"/>
</dbReference>
<dbReference type="InterPro" id="IPR002821">
    <property type="entry name" value="Hydantoinase_A"/>
</dbReference>
<comment type="caution">
    <text evidence="4">The sequence shown here is derived from an EMBL/GenBank/DDBJ whole genome shotgun (WGS) entry which is preliminary data.</text>
</comment>
<proteinExistence type="predicted"/>
<dbReference type="GO" id="GO:0017168">
    <property type="term" value="F:5-oxoprolinase (ATP-hydrolyzing) activity"/>
    <property type="evidence" value="ECO:0007669"/>
    <property type="project" value="TreeGrafter"/>
</dbReference>
<dbReference type="PANTHER" id="PTHR11365">
    <property type="entry name" value="5-OXOPROLINASE RELATED"/>
    <property type="match status" value="1"/>
</dbReference>
<keyword evidence="5" id="KW-1185">Reference proteome</keyword>
<feature type="region of interest" description="Disordered" evidence="1">
    <location>
        <begin position="85"/>
        <end position="106"/>
    </location>
</feature>
<dbReference type="Pfam" id="PF19278">
    <property type="entry name" value="Hydant_A_C"/>
    <property type="match status" value="1"/>
</dbReference>
<feature type="compositionally biased region" description="Basic residues" evidence="1">
    <location>
        <begin position="91"/>
        <end position="104"/>
    </location>
</feature>
<organism evidence="4 5">
    <name type="scientific">Geodia barretti</name>
    <name type="common">Barrett's horny sponge</name>
    <dbReference type="NCBI Taxonomy" id="519541"/>
    <lineage>
        <taxon>Eukaryota</taxon>
        <taxon>Metazoa</taxon>
        <taxon>Porifera</taxon>
        <taxon>Demospongiae</taxon>
        <taxon>Heteroscleromorpha</taxon>
        <taxon>Tetractinellida</taxon>
        <taxon>Astrophorina</taxon>
        <taxon>Geodiidae</taxon>
        <taxon>Geodia</taxon>
    </lineage>
</organism>
<evidence type="ECO:0000259" key="2">
    <source>
        <dbReference type="Pfam" id="PF01968"/>
    </source>
</evidence>
<gene>
    <name evidence="4" type="ORF">GBAR_LOCUS88</name>
</gene>
<feature type="domain" description="Hydantoinase A/oxoprolinase" evidence="2">
    <location>
        <begin position="1"/>
        <end position="66"/>
    </location>
</feature>